<proteinExistence type="predicted"/>
<sequence length="789" mass="90970">MANSYHDAIIQAQVHKITEKVLLRAIDNPCFTISPSAYDTAWVAMIGMAFINANSTKLLLQLHNNKEDFPRWFAIVFPGMVELARCTGLQVLFDEEVKETVARVFQQQHEILTSEVLVDKYHYPPLLSYLEVLPPNFPVNVATLLSNMNGEGSLFRSPSATAAAYMATRNTQMLSYLCHLVDNNCNGGVPSLYPIDEDYIPIYMVNQLQRLGLSTRFPNIINDMLEHIHREYNAHKPSELCGLIPENIYKSSLAFQLLRFHGYKVSARKFCWFLNDEYALKYIEENHEKFTSILYNLYRATYLMFESEDELQKLRSFSRKLLAKSSLISQNVDDNIMLWPSLHEKIKCELATPWLARMDHLEHREWIESANKGNPLWLGKSSYFRIPCLDDGELIQLAKENYELRQKVYQKELGELIRWSKICGLMDMGFAREKTTYCYFAVASATSLPYDSYVRLIVAKSAVLVTIFDDYFDMVGSLDELQILANAVKRWNIKGLKSHGKILFDALDSFVTEVANKYFDQYGIDIVDNLQKIWYEVVDSWLTEATWSKTGHIPPMASYLETGMISIAAHILVLQASCFLTPSLSPHKLNPFEHEYITKLLMISCRLLNDLQSYEKEVKDGKINSVHIYMKENPEANIEDAIHYVENLLEETKMKLLELALMDGNDVEDLPKPCKRLHLTALKVFQMFFNSANHFDSKDSLLNDINKAIFIPLEPHTSLHHSEPQPLLPPPKKPRLVINSYNKVSMKYHGPWKPNHRFHCTFPAISTGSRRMVPLMKVYSSKFNFFVTH</sequence>
<feature type="domain" description="Terpene synthase metal-binding" evidence="6">
    <location>
        <begin position="426"/>
        <end position="653"/>
    </location>
</feature>
<dbReference type="InterPro" id="IPR036965">
    <property type="entry name" value="Terpene_synth_N_sf"/>
</dbReference>
<evidence type="ECO:0000256" key="3">
    <source>
        <dbReference type="ARBA" id="ARBA00022842"/>
    </source>
</evidence>
<dbReference type="AlphaFoldDB" id="A0A803LPS4"/>
<comment type="cofactor">
    <cofactor evidence="1">
        <name>Mg(2+)</name>
        <dbReference type="ChEBI" id="CHEBI:18420"/>
    </cofactor>
</comment>
<dbReference type="Gramene" id="AUR62016953-RA">
    <property type="protein sequence ID" value="AUR62016953-RA:cds"/>
    <property type="gene ID" value="AUR62016953"/>
</dbReference>
<feature type="domain" description="Terpene synthase N-terminal" evidence="5">
    <location>
        <begin position="153"/>
        <end position="348"/>
    </location>
</feature>
<dbReference type="InterPro" id="IPR008930">
    <property type="entry name" value="Terpenoid_cyclase/PrenylTrfase"/>
</dbReference>
<dbReference type="GO" id="GO:0000287">
    <property type="term" value="F:magnesium ion binding"/>
    <property type="evidence" value="ECO:0007669"/>
    <property type="project" value="InterPro"/>
</dbReference>
<dbReference type="Proteomes" id="UP000596660">
    <property type="component" value="Unplaced"/>
</dbReference>
<dbReference type="PANTHER" id="PTHR31739">
    <property type="entry name" value="ENT-COPALYL DIPHOSPHATE SYNTHASE, CHLOROPLASTIC"/>
    <property type="match status" value="1"/>
</dbReference>
<keyword evidence="3" id="KW-0460">Magnesium</keyword>
<protein>
    <submittedName>
        <fullName evidence="7">Uncharacterized protein</fullName>
    </submittedName>
</protein>
<dbReference type="InterPro" id="IPR005630">
    <property type="entry name" value="Terpene_synthase_metal-bd"/>
</dbReference>
<dbReference type="EnsemblPlants" id="AUR62016953-RA">
    <property type="protein sequence ID" value="AUR62016953-RA:cds"/>
    <property type="gene ID" value="AUR62016953"/>
</dbReference>
<dbReference type="Pfam" id="PF03936">
    <property type="entry name" value="Terpene_synth_C"/>
    <property type="match status" value="1"/>
</dbReference>
<evidence type="ECO:0000259" key="6">
    <source>
        <dbReference type="Pfam" id="PF03936"/>
    </source>
</evidence>
<accession>A0A803LPS4</accession>
<evidence type="ECO:0000313" key="7">
    <source>
        <dbReference type="EnsemblPlants" id="AUR62016953-RA:cds"/>
    </source>
</evidence>
<dbReference type="InterPro" id="IPR050148">
    <property type="entry name" value="Terpene_synthase-like"/>
</dbReference>
<dbReference type="GO" id="GO:0016102">
    <property type="term" value="P:diterpenoid biosynthetic process"/>
    <property type="evidence" value="ECO:0007669"/>
    <property type="project" value="TreeGrafter"/>
</dbReference>
<reference evidence="7" key="1">
    <citation type="journal article" date="2017" name="Nature">
        <title>The genome of Chenopodium quinoa.</title>
        <authorList>
            <person name="Jarvis D.E."/>
            <person name="Ho Y.S."/>
            <person name="Lightfoot D.J."/>
            <person name="Schmoeckel S.M."/>
            <person name="Li B."/>
            <person name="Borm T.J.A."/>
            <person name="Ohyanagi H."/>
            <person name="Mineta K."/>
            <person name="Michell C.T."/>
            <person name="Saber N."/>
            <person name="Kharbatia N.M."/>
            <person name="Rupper R.R."/>
            <person name="Sharp A.R."/>
            <person name="Dally N."/>
            <person name="Boughton B.A."/>
            <person name="Woo Y.H."/>
            <person name="Gao G."/>
            <person name="Schijlen E.G.W.M."/>
            <person name="Guo X."/>
            <person name="Momin A.A."/>
            <person name="Negrao S."/>
            <person name="Al-Babili S."/>
            <person name="Gehring C."/>
            <person name="Roessner U."/>
            <person name="Jung C."/>
            <person name="Murphy K."/>
            <person name="Arold S.T."/>
            <person name="Gojobori T."/>
            <person name="van der Linden C.G."/>
            <person name="van Loo E.N."/>
            <person name="Jellen E.N."/>
            <person name="Maughan P.J."/>
            <person name="Tester M."/>
        </authorList>
    </citation>
    <scope>NUCLEOTIDE SEQUENCE [LARGE SCALE GENOMIC DNA]</scope>
    <source>
        <strain evidence="7">cv. PI 614886</strain>
    </source>
</reference>
<keyword evidence="2" id="KW-0479">Metal-binding</keyword>
<dbReference type="Gene3D" id="1.10.600.10">
    <property type="entry name" value="Farnesyl Diphosphate Synthase"/>
    <property type="match status" value="1"/>
</dbReference>
<dbReference type="SUPFAM" id="SSF48239">
    <property type="entry name" value="Terpenoid cyclases/Protein prenyltransferases"/>
    <property type="match status" value="1"/>
</dbReference>
<keyword evidence="4" id="KW-0456">Lyase</keyword>
<dbReference type="FunFam" id="1.10.600.10:FF:000036">
    <property type="entry name" value="cis-abienol synthase, chloroplastic"/>
    <property type="match status" value="1"/>
</dbReference>
<dbReference type="InterPro" id="IPR008949">
    <property type="entry name" value="Isoprenoid_synthase_dom_sf"/>
</dbReference>
<dbReference type="InterPro" id="IPR001906">
    <property type="entry name" value="Terpene_synth_N"/>
</dbReference>
<dbReference type="Gene3D" id="1.50.10.160">
    <property type="match status" value="1"/>
</dbReference>
<dbReference type="GO" id="GO:0010333">
    <property type="term" value="F:terpene synthase activity"/>
    <property type="evidence" value="ECO:0007669"/>
    <property type="project" value="InterPro"/>
</dbReference>
<evidence type="ECO:0000256" key="1">
    <source>
        <dbReference type="ARBA" id="ARBA00001946"/>
    </source>
</evidence>
<reference evidence="7" key="2">
    <citation type="submission" date="2021-03" db="UniProtKB">
        <authorList>
            <consortium name="EnsemblPlants"/>
        </authorList>
    </citation>
    <scope>IDENTIFICATION</scope>
</reference>
<dbReference type="FunFam" id="1.50.10.130:FF:000002">
    <property type="entry name" value="Ent-copalyl diphosphate synthase, chloroplastic"/>
    <property type="match status" value="1"/>
</dbReference>
<evidence type="ECO:0000256" key="4">
    <source>
        <dbReference type="ARBA" id="ARBA00023239"/>
    </source>
</evidence>
<dbReference type="SUPFAM" id="SSF48576">
    <property type="entry name" value="Terpenoid synthases"/>
    <property type="match status" value="1"/>
</dbReference>
<evidence type="ECO:0000259" key="5">
    <source>
        <dbReference type="Pfam" id="PF01397"/>
    </source>
</evidence>
<dbReference type="PANTHER" id="PTHR31739:SF25">
    <property type="entry name" value="(E,E)-GERANYLLINALOOL SYNTHASE"/>
    <property type="match status" value="1"/>
</dbReference>
<keyword evidence="8" id="KW-1185">Reference proteome</keyword>
<dbReference type="OMA" id="WNIGSLH"/>
<dbReference type="Pfam" id="PF01397">
    <property type="entry name" value="Terpene_synth"/>
    <property type="match status" value="1"/>
</dbReference>
<evidence type="ECO:0000313" key="8">
    <source>
        <dbReference type="Proteomes" id="UP000596660"/>
    </source>
</evidence>
<organism evidence="7 8">
    <name type="scientific">Chenopodium quinoa</name>
    <name type="common">Quinoa</name>
    <dbReference type="NCBI Taxonomy" id="63459"/>
    <lineage>
        <taxon>Eukaryota</taxon>
        <taxon>Viridiplantae</taxon>
        <taxon>Streptophyta</taxon>
        <taxon>Embryophyta</taxon>
        <taxon>Tracheophyta</taxon>
        <taxon>Spermatophyta</taxon>
        <taxon>Magnoliopsida</taxon>
        <taxon>eudicotyledons</taxon>
        <taxon>Gunneridae</taxon>
        <taxon>Pentapetalae</taxon>
        <taxon>Caryophyllales</taxon>
        <taxon>Chenopodiaceae</taxon>
        <taxon>Chenopodioideae</taxon>
        <taxon>Atripliceae</taxon>
        <taxon>Chenopodium</taxon>
    </lineage>
</organism>
<name>A0A803LPS4_CHEQI</name>
<evidence type="ECO:0000256" key="2">
    <source>
        <dbReference type="ARBA" id="ARBA00022723"/>
    </source>
</evidence>
<dbReference type="Gene3D" id="1.50.10.130">
    <property type="entry name" value="Terpene synthase, N-terminal domain"/>
    <property type="match status" value="1"/>
</dbReference>